<evidence type="ECO:0000313" key="1">
    <source>
        <dbReference type="EMBL" id="GMA25272.1"/>
    </source>
</evidence>
<proteinExistence type="predicted"/>
<accession>A0ABQ6I3R9</accession>
<dbReference type="InterPro" id="IPR009351">
    <property type="entry name" value="AlkZ-like"/>
</dbReference>
<sequence length="381" mass="40577">MADDVTPRVLNRTLLARQHLLERLPRDDPRADPVALTTHLLGLQAQEPLPPYLSLAARVDAFDPRDLSRALDGRRVLRVLLMRGTIHTVAPDDARLLRVLVQPFLDKVSRNSAASRPAAHVPLDDLVAAGRALMGGGPVPVKALGTALAERFDAPPSALVNRLREGVPLVQTPPRGLWGRPGGVAYVPLESWLGEPDGLLDLRSDTLPDGAPRSAALAGVVRRYLAAFGPGTPADVTTWSGITGIRAVFDALGDELVPLRTDDGRTVWDLAGVSLADPDVPAPARLLGRYDNVWLSHAGRDRVTPPDARRRWMGSNGGVGSVVLVDGVMAGLWSTTAQGGVEVELFDRVSGSQRAELDAEVARVESLLAVPADEAAAVADR</sequence>
<protein>
    <recommendedName>
        <fullName evidence="3">Winged helix DNA-binding domain-containing protein</fullName>
    </recommendedName>
</protein>
<dbReference type="RefSeq" id="WP_284293926.1">
    <property type="nucleotide sequence ID" value="NZ_BSUK01000001.1"/>
</dbReference>
<keyword evidence="2" id="KW-1185">Reference proteome</keyword>
<evidence type="ECO:0000313" key="2">
    <source>
        <dbReference type="Proteomes" id="UP001157091"/>
    </source>
</evidence>
<dbReference type="Pfam" id="PF06224">
    <property type="entry name" value="AlkZ-like"/>
    <property type="match status" value="1"/>
</dbReference>
<gene>
    <name evidence="1" type="ORF">GCM10025864_30310</name>
</gene>
<reference evidence="2" key="1">
    <citation type="journal article" date="2019" name="Int. J. Syst. Evol. Microbiol.">
        <title>The Global Catalogue of Microorganisms (GCM) 10K type strain sequencing project: providing services to taxonomists for standard genome sequencing and annotation.</title>
        <authorList>
            <consortium name="The Broad Institute Genomics Platform"/>
            <consortium name="The Broad Institute Genome Sequencing Center for Infectious Disease"/>
            <person name="Wu L."/>
            <person name="Ma J."/>
        </authorList>
    </citation>
    <scope>NUCLEOTIDE SEQUENCE [LARGE SCALE GENOMIC DNA]</scope>
    <source>
        <strain evidence="2">NBRC 106348</strain>
    </source>
</reference>
<comment type="caution">
    <text evidence="1">The sequence shown here is derived from an EMBL/GenBank/DDBJ whole genome shotgun (WGS) entry which is preliminary data.</text>
</comment>
<organism evidence="1 2">
    <name type="scientific">Luteimicrobium album</name>
    <dbReference type="NCBI Taxonomy" id="1054550"/>
    <lineage>
        <taxon>Bacteria</taxon>
        <taxon>Bacillati</taxon>
        <taxon>Actinomycetota</taxon>
        <taxon>Actinomycetes</taxon>
        <taxon>Micrococcales</taxon>
        <taxon>Luteimicrobium</taxon>
    </lineage>
</organism>
<dbReference type="EMBL" id="BSUK01000001">
    <property type="protein sequence ID" value="GMA25272.1"/>
    <property type="molecule type" value="Genomic_DNA"/>
</dbReference>
<evidence type="ECO:0008006" key="3">
    <source>
        <dbReference type="Google" id="ProtNLM"/>
    </source>
</evidence>
<dbReference type="PANTHER" id="PTHR38479">
    <property type="entry name" value="LMO0824 PROTEIN"/>
    <property type="match status" value="1"/>
</dbReference>
<dbReference type="Proteomes" id="UP001157091">
    <property type="component" value="Unassembled WGS sequence"/>
</dbReference>
<name>A0ABQ6I3R9_9MICO</name>
<dbReference type="PANTHER" id="PTHR38479:SF2">
    <property type="entry name" value="WINGED HELIX DNA-BINDING DOMAIN-CONTAINING PROTEIN"/>
    <property type="match status" value="1"/>
</dbReference>